<dbReference type="InterPro" id="IPR010237">
    <property type="entry name" value="Pyr-5-nucltdase"/>
</dbReference>
<evidence type="ECO:0008006" key="3">
    <source>
        <dbReference type="Google" id="ProtNLM"/>
    </source>
</evidence>
<dbReference type="Pfam" id="PF13242">
    <property type="entry name" value="Hydrolase_like"/>
    <property type="match status" value="1"/>
</dbReference>
<name>A0AAP0J646_9MAGN</name>
<gene>
    <name evidence="1" type="ORF">Scep_015823</name>
</gene>
<dbReference type="Gene3D" id="3.40.50.1000">
    <property type="entry name" value="HAD superfamily/HAD-like"/>
    <property type="match status" value="1"/>
</dbReference>
<organism evidence="1 2">
    <name type="scientific">Stephania cephalantha</name>
    <dbReference type="NCBI Taxonomy" id="152367"/>
    <lineage>
        <taxon>Eukaryota</taxon>
        <taxon>Viridiplantae</taxon>
        <taxon>Streptophyta</taxon>
        <taxon>Embryophyta</taxon>
        <taxon>Tracheophyta</taxon>
        <taxon>Spermatophyta</taxon>
        <taxon>Magnoliopsida</taxon>
        <taxon>Ranunculales</taxon>
        <taxon>Menispermaceae</taxon>
        <taxon>Menispermoideae</taxon>
        <taxon>Cissampelideae</taxon>
        <taxon>Stephania</taxon>
    </lineage>
</organism>
<dbReference type="Gene3D" id="1.10.150.450">
    <property type="match status" value="1"/>
</dbReference>
<dbReference type="SFLD" id="SFLDS00003">
    <property type="entry name" value="Haloacid_Dehalogenase"/>
    <property type="match status" value="1"/>
</dbReference>
<dbReference type="SFLD" id="SFLDG01129">
    <property type="entry name" value="C1.5:_HAD__Beta-PGM__Phosphata"/>
    <property type="match status" value="1"/>
</dbReference>
<dbReference type="AlphaFoldDB" id="A0AAP0J646"/>
<dbReference type="InterPro" id="IPR036412">
    <property type="entry name" value="HAD-like_sf"/>
</dbReference>
<dbReference type="SFLD" id="SFLDG01132">
    <property type="entry name" value="C1.5.3:_5'-Nucleotidase_Like"/>
    <property type="match status" value="1"/>
</dbReference>
<dbReference type="PANTHER" id="PTHR12725:SF82">
    <property type="entry name" value="HALOACID DEHALOGENASE-LIKE HYDROLASE (HAD) SUPERFAMILY PROTEIN"/>
    <property type="match status" value="1"/>
</dbReference>
<evidence type="ECO:0000313" key="1">
    <source>
        <dbReference type="EMBL" id="KAK9126977.1"/>
    </source>
</evidence>
<evidence type="ECO:0000313" key="2">
    <source>
        <dbReference type="Proteomes" id="UP001419268"/>
    </source>
</evidence>
<protein>
    <recommendedName>
        <fullName evidence="3">Pyrimidine 5-nucleotidase</fullName>
    </recommendedName>
</protein>
<dbReference type="PANTHER" id="PTHR12725">
    <property type="entry name" value="HALOACID DEHALOGENASE-LIKE HYDROLASE"/>
    <property type="match status" value="1"/>
</dbReference>
<dbReference type="InterPro" id="IPR006439">
    <property type="entry name" value="HAD-SF_hydro_IA"/>
</dbReference>
<proteinExistence type="predicted"/>
<sequence length="298" mass="33548">MEYDNRYQQVQMPQYDCLLFDLDDTLYPLSSGLAAQCSKNIQDYMNQKVGISKEKLSEICNLLYKNYGTTMAGLRAIGYDFDYDDYHSFVHGRLPYEKLKPDPVLRNLLLGLPLRKVIFTNADKVHAAKVLGRLGLEDCFEGIICFETLNPKNKDRISDDGEDDSISIVEASMDSSHQTKTFDIIKYFSEASPQSVLPKTPVLCKPSEAAFKQALKIANIDPKRTMFFDDSVRNIEAAKHMGLHTVLVGTSQRTKGADFVLESIHNIREALPELWEANDKSDVKYSSGKVAIETPVTA</sequence>
<dbReference type="SUPFAM" id="SSF56784">
    <property type="entry name" value="HAD-like"/>
    <property type="match status" value="1"/>
</dbReference>
<dbReference type="InterPro" id="IPR023214">
    <property type="entry name" value="HAD_sf"/>
</dbReference>
<keyword evidence="2" id="KW-1185">Reference proteome</keyword>
<dbReference type="NCBIfam" id="TIGR01993">
    <property type="entry name" value="Pyr-5-nucltdase"/>
    <property type="match status" value="1"/>
</dbReference>
<reference evidence="1 2" key="1">
    <citation type="submission" date="2024-01" db="EMBL/GenBank/DDBJ databases">
        <title>Genome assemblies of Stephania.</title>
        <authorList>
            <person name="Yang L."/>
        </authorList>
    </citation>
    <scope>NUCLEOTIDE SEQUENCE [LARGE SCALE GENOMIC DNA]</scope>
    <source>
        <strain evidence="1">JXDWG</strain>
        <tissue evidence="1">Leaf</tissue>
    </source>
</reference>
<dbReference type="NCBIfam" id="TIGR01509">
    <property type="entry name" value="HAD-SF-IA-v3"/>
    <property type="match status" value="1"/>
</dbReference>
<dbReference type="Proteomes" id="UP001419268">
    <property type="component" value="Unassembled WGS sequence"/>
</dbReference>
<comment type="caution">
    <text evidence="1">The sequence shown here is derived from an EMBL/GenBank/DDBJ whole genome shotgun (WGS) entry which is preliminary data.</text>
</comment>
<accession>A0AAP0J646</accession>
<dbReference type="EMBL" id="JBBNAG010000006">
    <property type="protein sequence ID" value="KAK9126977.1"/>
    <property type="molecule type" value="Genomic_DNA"/>
</dbReference>